<proteinExistence type="predicted"/>
<comment type="caution">
    <text evidence="3">The sequence shown here is derived from an EMBL/GenBank/DDBJ whole genome shotgun (WGS) entry which is preliminary data.</text>
</comment>
<dbReference type="RefSeq" id="WP_272098442.1">
    <property type="nucleotide sequence ID" value="NZ_JAQNDK010000003.1"/>
</dbReference>
<evidence type="ECO:0000313" key="4">
    <source>
        <dbReference type="Proteomes" id="UP001217485"/>
    </source>
</evidence>
<dbReference type="EMBL" id="JAQNDK010000003">
    <property type="protein sequence ID" value="MDC0681382.1"/>
    <property type="molecule type" value="Genomic_DNA"/>
</dbReference>
<gene>
    <name evidence="3" type="ORF">POL72_26820</name>
</gene>
<keyword evidence="2" id="KW-0732">Signal</keyword>
<protein>
    <submittedName>
        <fullName evidence="3">Uncharacterized protein</fullName>
    </submittedName>
</protein>
<organism evidence="3 4">
    <name type="scientific">Sorangium atrum</name>
    <dbReference type="NCBI Taxonomy" id="2995308"/>
    <lineage>
        <taxon>Bacteria</taxon>
        <taxon>Pseudomonadati</taxon>
        <taxon>Myxococcota</taxon>
        <taxon>Polyangia</taxon>
        <taxon>Polyangiales</taxon>
        <taxon>Polyangiaceae</taxon>
        <taxon>Sorangium</taxon>
    </lineage>
</organism>
<reference evidence="3 4" key="1">
    <citation type="submission" date="2023-01" db="EMBL/GenBank/DDBJ databases">
        <title>Minimal conservation of predation-associated metabolite biosynthetic gene clusters underscores biosynthetic potential of Myxococcota including descriptions for ten novel species: Archangium lansinium sp. nov., Myxococcus landrumus sp. nov., Nannocystis bai.</title>
        <authorList>
            <person name="Ahearne A."/>
            <person name="Stevens C."/>
            <person name="Dowd S."/>
        </authorList>
    </citation>
    <scope>NUCLEOTIDE SEQUENCE [LARGE SCALE GENOMIC DNA]</scope>
    <source>
        <strain evidence="3 4">WIWO2</strain>
    </source>
</reference>
<feature type="compositionally biased region" description="Low complexity" evidence="1">
    <location>
        <begin position="33"/>
        <end position="57"/>
    </location>
</feature>
<dbReference type="Proteomes" id="UP001217485">
    <property type="component" value="Unassembled WGS sequence"/>
</dbReference>
<feature type="signal peptide" evidence="2">
    <location>
        <begin position="1"/>
        <end position="24"/>
    </location>
</feature>
<evidence type="ECO:0000313" key="3">
    <source>
        <dbReference type="EMBL" id="MDC0681382.1"/>
    </source>
</evidence>
<evidence type="ECO:0000256" key="1">
    <source>
        <dbReference type="SAM" id="MobiDB-lite"/>
    </source>
</evidence>
<keyword evidence="4" id="KW-1185">Reference proteome</keyword>
<feature type="chain" id="PRO_5047451959" evidence="2">
    <location>
        <begin position="25"/>
        <end position="483"/>
    </location>
</feature>
<sequence length="483" mass="51078">MVTEPTSHRLTLPILLATLLAACAGTSDGGSSTGDAPADPAGPAPHEGASPGQQAAPAVPPAPDLAYPGKGFIVHEWGTDTVVVGSDGSLQPGLHHEEEDLPAFVYDRLEAGTLEGSMSTSVNVKMETPVTYFYSEEPLDAHVEIGFPKGIFTQWYPAVREFYPPIIAPGSVAGVTTYADPAFDPDFPFGSPMCSEMYGPNARGFLQWSNIEVLGRDSDIPLPEAPLDRFTWAHARQVGANPLRIAGVPGAMEAPQHERFLFYRGLGNFDLPVRVTAGTGGAISAENTLDEAIGAVFVLNVGASTGAFVAHPQGIATGGTLVERAPSLDGAPPLDEFVESLGASMIDTLDATGLYHDEAVAMVNTWKRQWFRTPGVRVLYLAPEAWTDASIPIAIIPTPADVVRVMMLRVEVLSPELEAADVGAARRLADPSLAGDAERHFDDLGRFAEPRLRRALTILGEPAYGQPLLARIAAGATASAARE</sequence>
<evidence type="ECO:0000256" key="2">
    <source>
        <dbReference type="SAM" id="SignalP"/>
    </source>
</evidence>
<feature type="region of interest" description="Disordered" evidence="1">
    <location>
        <begin position="26"/>
        <end position="62"/>
    </location>
</feature>
<name>A0ABT5C896_9BACT</name>
<accession>A0ABT5C896</accession>